<protein>
    <submittedName>
        <fullName evidence="1">Uncharacterized protein</fullName>
    </submittedName>
</protein>
<dbReference type="AlphaFoldDB" id="A0AAV4IL23"/>
<organism evidence="1 2">
    <name type="scientific">Elysia marginata</name>
    <dbReference type="NCBI Taxonomy" id="1093978"/>
    <lineage>
        <taxon>Eukaryota</taxon>
        <taxon>Metazoa</taxon>
        <taxon>Spiralia</taxon>
        <taxon>Lophotrochozoa</taxon>
        <taxon>Mollusca</taxon>
        <taxon>Gastropoda</taxon>
        <taxon>Heterobranchia</taxon>
        <taxon>Euthyneura</taxon>
        <taxon>Panpulmonata</taxon>
        <taxon>Sacoglossa</taxon>
        <taxon>Placobranchoidea</taxon>
        <taxon>Plakobranchidae</taxon>
        <taxon>Elysia</taxon>
    </lineage>
</organism>
<comment type="caution">
    <text evidence="1">The sequence shown here is derived from an EMBL/GenBank/DDBJ whole genome shotgun (WGS) entry which is preliminary data.</text>
</comment>
<reference evidence="1 2" key="1">
    <citation type="journal article" date="2021" name="Elife">
        <title>Chloroplast acquisition without the gene transfer in kleptoplastic sea slugs, Plakobranchus ocellatus.</title>
        <authorList>
            <person name="Maeda T."/>
            <person name="Takahashi S."/>
            <person name="Yoshida T."/>
            <person name="Shimamura S."/>
            <person name="Takaki Y."/>
            <person name="Nagai Y."/>
            <person name="Toyoda A."/>
            <person name="Suzuki Y."/>
            <person name="Arimoto A."/>
            <person name="Ishii H."/>
            <person name="Satoh N."/>
            <person name="Nishiyama T."/>
            <person name="Hasebe M."/>
            <person name="Maruyama T."/>
            <person name="Minagawa J."/>
            <person name="Obokata J."/>
            <person name="Shigenobu S."/>
        </authorList>
    </citation>
    <scope>NUCLEOTIDE SEQUENCE [LARGE SCALE GENOMIC DNA]</scope>
</reference>
<gene>
    <name evidence="1" type="ORF">ElyMa_004775400</name>
</gene>
<evidence type="ECO:0000313" key="1">
    <source>
        <dbReference type="EMBL" id="GFS09141.1"/>
    </source>
</evidence>
<proteinExistence type="predicted"/>
<accession>A0AAV4IL23</accession>
<dbReference type="Proteomes" id="UP000762676">
    <property type="component" value="Unassembled WGS sequence"/>
</dbReference>
<dbReference type="EMBL" id="BMAT01009574">
    <property type="protein sequence ID" value="GFS09141.1"/>
    <property type="molecule type" value="Genomic_DNA"/>
</dbReference>
<sequence>MLGITLGRRQTGSPTDAAVKKLIIYYGRAILDSDIVESMKKALWTTLHHCCSTDDNPRHQFCPQGEDSLCFYENALACKEFPGDHKNHVHLKLDFDHLHPITSQYMTDC</sequence>
<name>A0AAV4IL23_9GAST</name>
<keyword evidence="2" id="KW-1185">Reference proteome</keyword>
<evidence type="ECO:0000313" key="2">
    <source>
        <dbReference type="Proteomes" id="UP000762676"/>
    </source>
</evidence>